<keyword evidence="3" id="KW-0732">Signal</keyword>
<evidence type="ECO:0000256" key="3">
    <source>
        <dbReference type="SAM" id="SignalP"/>
    </source>
</evidence>
<comment type="caution">
    <text evidence="4">The sequence shown here is derived from an EMBL/GenBank/DDBJ whole genome shotgun (WGS) entry which is preliminary data.</text>
</comment>
<feature type="signal peptide" evidence="3">
    <location>
        <begin position="1"/>
        <end position="26"/>
    </location>
</feature>
<proteinExistence type="predicted"/>
<dbReference type="Proteomes" id="UP001634394">
    <property type="component" value="Unassembled WGS sequence"/>
</dbReference>
<dbReference type="PANTHER" id="PTHR24366">
    <property type="entry name" value="IG(IMMUNOGLOBULIN) AND LRR(LEUCINE RICH REPEAT) DOMAINS"/>
    <property type="match status" value="1"/>
</dbReference>
<gene>
    <name evidence="4" type="ORF">ACJMK2_009887</name>
</gene>
<protein>
    <submittedName>
        <fullName evidence="4">Uncharacterized protein</fullName>
    </submittedName>
</protein>
<sequence length="390" mass="44844">MLRLTRLKVCLFVNLLSLADFAPTDSAAWLAMCNRKIKPGNDSSYAIFHCNVPQGGHMLFSDIRSWASIHSKGMFGVSIVCEIGGRVSLPWPFKANNLVSLEVRFCALDDFLSEMTYSNITQIPDYLRNLVISDVSIHVGVRDLHDTVQNIENITRDADCGQLTLHRMVFRNIHFNRKTTESELDVHLYGHNSTDESDFVAADSLVHHCSYNNLTSLDESGSRSMGKYHLRLLTETSMFPRLEEYILRNNNFSHVPHKLQTWTHNFPNLRVLDLSENELVAFEFDLVTVAQGLFNTKYRLIDLRKNKIGSVSIEGAMNLQRIGDIIVDLRENPLYCNCRLADFRRYLQEMYEKYQDEHTRQLLSDIKCSLPFNLRNSSVLDSSLDQFFNC</sequence>
<dbReference type="AlphaFoldDB" id="A0ABD3VDM2"/>
<reference evidence="4 5" key="1">
    <citation type="submission" date="2024-11" db="EMBL/GenBank/DDBJ databases">
        <title>Chromosome-level genome assembly of the freshwater bivalve Anodonta woodiana.</title>
        <authorList>
            <person name="Chen X."/>
        </authorList>
    </citation>
    <scope>NUCLEOTIDE SEQUENCE [LARGE SCALE GENOMIC DNA]</scope>
    <source>
        <strain evidence="4">MN2024</strain>
        <tissue evidence="4">Gills</tissue>
    </source>
</reference>
<dbReference type="PANTHER" id="PTHR24366:SF96">
    <property type="entry name" value="LEUCINE RICH REPEAT CONTAINING 53"/>
    <property type="match status" value="1"/>
</dbReference>
<dbReference type="Gene3D" id="3.80.10.10">
    <property type="entry name" value="Ribonuclease Inhibitor"/>
    <property type="match status" value="1"/>
</dbReference>
<keyword evidence="1" id="KW-0433">Leucine-rich repeat</keyword>
<evidence type="ECO:0000256" key="2">
    <source>
        <dbReference type="ARBA" id="ARBA00022737"/>
    </source>
</evidence>
<dbReference type="SUPFAM" id="SSF52058">
    <property type="entry name" value="L domain-like"/>
    <property type="match status" value="1"/>
</dbReference>
<dbReference type="EMBL" id="JBJQND010000012">
    <property type="protein sequence ID" value="KAL3859679.1"/>
    <property type="molecule type" value="Genomic_DNA"/>
</dbReference>
<feature type="chain" id="PRO_5044845562" evidence="3">
    <location>
        <begin position="27"/>
        <end position="390"/>
    </location>
</feature>
<evidence type="ECO:0000313" key="5">
    <source>
        <dbReference type="Proteomes" id="UP001634394"/>
    </source>
</evidence>
<evidence type="ECO:0000256" key="1">
    <source>
        <dbReference type="ARBA" id="ARBA00022614"/>
    </source>
</evidence>
<organism evidence="4 5">
    <name type="scientific">Sinanodonta woodiana</name>
    <name type="common">Chinese pond mussel</name>
    <name type="synonym">Anodonta woodiana</name>
    <dbReference type="NCBI Taxonomy" id="1069815"/>
    <lineage>
        <taxon>Eukaryota</taxon>
        <taxon>Metazoa</taxon>
        <taxon>Spiralia</taxon>
        <taxon>Lophotrochozoa</taxon>
        <taxon>Mollusca</taxon>
        <taxon>Bivalvia</taxon>
        <taxon>Autobranchia</taxon>
        <taxon>Heteroconchia</taxon>
        <taxon>Palaeoheterodonta</taxon>
        <taxon>Unionida</taxon>
        <taxon>Unionoidea</taxon>
        <taxon>Unionidae</taxon>
        <taxon>Unioninae</taxon>
        <taxon>Sinanodonta</taxon>
    </lineage>
</organism>
<dbReference type="InterPro" id="IPR032675">
    <property type="entry name" value="LRR_dom_sf"/>
</dbReference>
<keyword evidence="2" id="KW-0677">Repeat</keyword>
<name>A0ABD3VDM2_SINWO</name>
<keyword evidence="5" id="KW-1185">Reference proteome</keyword>
<accession>A0ABD3VDM2</accession>
<evidence type="ECO:0000313" key="4">
    <source>
        <dbReference type="EMBL" id="KAL3859679.1"/>
    </source>
</evidence>